<proteinExistence type="predicted"/>
<evidence type="ECO:0000313" key="2">
    <source>
        <dbReference type="Proteomes" id="UP000518300"/>
    </source>
</evidence>
<comment type="caution">
    <text evidence="1">The sequence shown here is derived from an EMBL/GenBank/DDBJ whole genome shotgun (WGS) entry which is preliminary data.</text>
</comment>
<name>A0A848LYV2_9BACT</name>
<accession>A0A848LYV2</accession>
<evidence type="ECO:0000313" key="1">
    <source>
        <dbReference type="EMBL" id="NMO23378.1"/>
    </source>
</evidence>
<sequence>MLPPRRRSPRTSGGLHMYRFTRLAGVCLVFATLVALTGCSGSLRKNYMRDKAAEHVYQKSLVEVWPRVHDVLKDKGYSWRENPGRFVLETEWRDAGGGTLGPSTQSKFLVEGVTRPNGGVILRVQRLDRTTQEIGTNYTRGAIRTQTDRAIAINSGGARSTLPTQQTFARDLQLELELLQRIDPDAAAKLEADALSAHP</sequence>
<organism evidence="1 2">
    <name type="scientific">Pyxidicoccus fallax</name>
    <dbReference type="NCBI Taxonomy" id="394095"/>
    <lineage>
        <taxon>Bacteria</taxon>
        <taxon>Pseudomonadati</taxon>
        <taxon>Myxococcota</taxon>
        <taxon>Myxococcia</taxon>
        <taxon>Myxococcales</taxon>
        <taxon>Cystobacterineae</taxon>
        <taxon>Myxococcaceae</taxon>
        <taxon>Pyxidicoccus</taxon>
    </lineage>
</organism>
<evidence type="ECO:0008006" key="3">
    <source>
        <dbReference type="Google" id="ProtNLM"/>
    </source>
</evidence>
<protein>
    <recommendedName>
        <fullName evidence="3">Lipoprotein</fullName>
    </recommendedName>
</protein>
<dbReference type="Proteomes" id="UP000518300">
    <property type="component" value="Unassembled WGS sequence"/>
</dbReference>
<keyword evidence="2" id="KW-1185">Reference proteome</keyword>
<gene>
    <name evidence="1" type="ORF">HG543_52250</name>
</gene>
<dbReference type="AlphaFoldDB" id="A0A848LYV2"/>
<dbReference type="EMBL" id="JABBJJ010000596">
    <property type="protein sequence ID" value="NMO23378.1"/>
    <property type="molecule type" value="Genomic_DNA"/>
</dbReference>
<reference evidence="1 2" key="1">
    <citation type="submission" date="2020-04" db="EMBL/GenBank/DDBJ databases">
        <title>Draft genome of Pyxidicoccus fallax type strain.</title>
        <authorList>
            <person name="Whitworth D.E."/>
        </authorList>
    </citation>
    <scope>NUCLEOTIDE SEQUENCE [LARGE SCALE GENOMIC DNA]</scope>
    <source>
        <strain evidence="1 2">DSM 14698</strain>
    </source>
</reference>